<reference evidence="2 3" key="1">
    <citation type="submission" date="2007-06" db="EMBL/GenBank/DDBJ databases">
        <authorList>
            <person name="Shimkets L."/>
            <person name="Ferriera S."/>
            <person name="Johnson J."/>
            <person name="Kravitz S."/>
            <person name="Beeson K."/>
            <person name="Sutton G."/>
            <person name="Rogers Y.-H."/>
            <person name="Friedman R."/>
            <person name="Frazier M."/>
            <person name="Venter J.C."/>
        </authorList>
    </citation>
    <scope>NUCLEOTIDE SEQUENCE [LARGE SCALE GENOMIC DNA]</scope>
    <source>
        <strain evidence="2 3">SIR-1</strain>
    </source>
</reference>
<comment type="caution">
    <text evidence="2">The sequence shown here is derived from an EMBL/GenBank/DDBJ whole genome shotgun (WGS) entry which is preliminary data.</text>
</comment>
<dbReference type="EMBL" id="ABCS01000068">
    <property type="protein sequence ID" value="EDM76277.1"/>
    <property type="molecule type" value="Genomic_DNA"/>
</dbReference>
<dbReference type="RefSeq" id="WP_006974544.1">
    <property type="nucleotide sequence ID" value="NZ_ABCS01000068.1"/>
</dbReference>
<feature type="transmembrane region" description="Helical" evidence="1">
    <location>
        <begin position="154"/>
        <end position="185"/>
    </location>
</feature>
<keyword evidence="1" id="KW-1133">Transmembrane helix</keyword>
<accession>A6GCV3</accession>
<sequence length="208" mass="22240">MQTLIDARAAYYAANDFGVDGGASRPWDEAMFGPIPYAVPNSRARATALQVHDLHHVLTGYATSWRGESLISAWELGSGGAGRHVYAWLIALFGFAIGLLTMPRATVDAFLRGEMSANLYALSQAELEALYPRSVAELRGRFARRRRRGRAGRAAVLTLASVGGLALVALTIALAPAMIAAAVALRSRRWSLARVDGLLPCCASARSV</sequence>
<evidence type="ECO:0000313" key="2">
    <source>
        <dbReference type="EMBL" id="EDM76277.1"/>
    </source>
</evidence>
<evidence type="ECO:0000256" key="1">
    <source>
        <dbReference type="SAM" id="Phobius"/>
    </source>
</evidence>
<dbReference type="Proteomes" id="UP000005801">
    <property type="component" value="Unassembled WGS sequence"/>
</dbReference>
<keyword evidence="1" id="KW-0812">Transmembrane</keyword>
<proteinExistence type="predicted"/>
<dbReference type="eggNOG" id="COG5031">
    <property type="taxonomic scope" value="Bacteria"/>
</dbReference>
<protein>
    <submittedName>
        <fullName evidence="2">Uncharacterized protein</fullName>
    </submittedName>
</protein>
<gene>
    <name evidence="2" type="ORF">PPSIR1_07792</name>
</gene>
<name>A6GCV3_9BACT</name>
<dbReference type="AlphaFoldDB" id="A6GCV3"/>
<keyword evidence="1" id="KW-0472">Membrane</keyword>
<evidence type="ECO:0000313" key="3">
    <source>
        <dbReference type="Proteomes" id="UP000005801"/>
    </source>
</evidence>
<dbReference type="STRING" id="391625.PPSIR1_07792"/>
<keyword evidence="3" id="KW-1185">Reference proteome</keyword>
<feature type="transmembrane region" description="Helical" evidence="1">
    <location>
        <begin position="85"/>
        <end position="102"/>
    </location>
</feature>
<dbReference type="OrthoDB" id="1188699at2"/>
<organism evidence="2 3">
    <name type="scientific">Plesiocystis pacifica SIR-1</name>
    <dbReference type="NCBI Taxonomy" id="391625"/>
    <lineage>
        <taxon>Bacteria</taxon>
        <taxon>Pseudomonadati</taxon>
        <taxon>Myxococcota</taxon>
        <taxon>Polyangia</taxon>
        <taxon>Nannocystales</taxon>
        <taxon>Nannocystaceae</taxon>
        <taxon>Plesiocystis</taxon>
    </lineage>
</organism>